<dbReference type="Proteomes" id="UP000054549">
    <property type="component" value="Unassembled WGS sequence"/>
</dbReference>
<dbReference type="PANTHER" id="PTHR35205:SF1">
    <property type="entry name" value="ZU5 DOMAIN-CONTAINING PROTEIN"/>
    <property type="match status" value="1"/>
</dbReference>
<dbReference type="Gene3D" id="3.40.50.300">
    <property type="entry name" value="P-loop containing nucleotide triphosphate hydrolases"/>
    <property type="match status" value="1"/>
</dbReference>
<evidence type="ECO:0000313" key="3">
    <source>
        <dbReference type="Proteomes" id="UP000054549"/>
    </source>
</evidence>
<dbReference type="InterPro" id="IPR002182">
    <property type="entry name" value="NB-ARC"/>
</dbReference>
<dbReference type="OrthoDB" id="4487085at2759"/>
<organism evidence="2 3">
    <name type="scientific">Amanita muscaria (strain Koide BX008)</name>
    <dbReference type="NCBI Taxonomy" id="946122"/>
    <lineage>
        <taxon>Eukaryota</taxon>
        <taxon>Fungi</taxon>
        <taxon>Dikarya</taxon>
        <taxon>Basidiomycota</taxon>
        <taxon>Agaricomycotina</taxon>
        <taxon>Agaricomycetes</taxon>
        <taxon>Agaricomycetidae</taxon>
        <taxon>Agaricales</taxon>
        <taxon>Pluteineae</taxon>
        <taxon>Amanitaceae</taxon>
        <taxon>Amanita</taxon>
    </lineage>
</organism>
<gene>
    <name evidence="2" type="ORF">M378DRAFT_586726</name>
</gene>
<dbReference type="GO" id="GO:0043531">
    <property type="term" value="F:ADP binding"/>
    <property type="evidence" value="ECO:0007669"/>
    <property type="project" value="InterPro"/>
</dbReference>
<dbReference type="InParanoid" id="A0A0C2WRY3"/>
<dbReference type="STRING" id="946122.A0A0C2WRY3"/>
<sequence>MAEPNVSMFPNSQNATITGGEFTIVQGNYTKNIYPPSDSTKEQPLSPLRPPSRFFTGRDVYLQALQDHFSPKHASGRKMFLLHGMGGIGKTQICLKFLEQHEKWFSDIFWIDASSEHTVDLCLRQIAQEHKVHSAPSAESALKWISKQNDWLMFFDNADGGYQIVEKFIPSGTGGNILITSRNRALARVTSGKNSLEVTEMGKEEAIALLLMSSMVDNDSEDVGTVARKLIAALGCIPLAIDQAGAYVQSCGCGLDYYLELFNKHHAKLMSDKEFTGASNYNKCTYGTWEISIEEIKHRAEGESNAQSLAAQSALILHNIFAFLHHDNISTVIFKNSALNFMTRKNEITNGLPQSITLLDPKTLFLNDDGDWDAFQFQAGIKVLLSFSLIRENGAMYSVHPLVQTWSRDRMPIASILDCCQKSRSLLACSLKVDDNEDNHRFCTMLAPHIKRNGEYAAQMSSDNQYYDDQNETFEFIFF</sequence>
<keyword evidence="3" id="KW-1185">Reference proteome</keyword>
<accession>A0A0C2WRY3</accession>
<dbReference type="HOGENOM" id="CLU_000288_125_12_1"/>
<dbReference type="Pfam" id="PF00931">
    <property type="entry name" value="NB-ARC"/>
    <property type="match status" value="1"/>
</dbReference>
<dbReference type="InterPro" id="IPR027417">
    <property type="entry name" value="P-loop_NTPase"/>
</dbReference>
<reference evidence="2 3" key="1">
    <citation type="submission" date="2014-04" db="EMBL/GenBank/DDBJ databases">
        <title>Evolutionary Origins and Diversification of the Mycorrhizal Mutualists.</title>
        <authorList>
            <consortium name="DOE Joint Genome Institute"/>
            <consortium name="Mycorrhizal Genomics Consortium"/>
            <person name="Kohler A."/>
            <person name="Kuo A."/>
            <person name="Nagy L.G."/>
            <person name="Floudas D."/>
            <person name="Copeland A."/>
            <person name="Barry K.W."/>
            <person name="Cichocki N."/>
            <person name="Veneault-Fourrey C."/>
            <person name="LaButti K."/>
            <person name="Lindquist E.A."/>
            <person name="Lipzen A."/>
            <person name="Lundell T."/>
            <person name="Morin E."/>
            <person name="Murat C."/>
            <person name="Riley R."/>
            <person name="Ohm R."/>
            <person name="Sun H."/>
            <person name="Tunlid A."/>
            <person name="Henrissat B."/>
            <person name="Grigoriev I.V."/>
            <person name="Hibbett D.S."/>
            <person name="Martin F."/>
        </authorList>
    </citation>
    <scope>NUCLEOTIDE SEQUENCE [LARGE SCALE GENOMIC DNA]</scope>
    <source>
        <strain evidence="2 3">Koide BX008</strain>
    </source>
</reference>
<feature type="non-terminal residue" evidence="2">
    <location>
        <position position="479"/>
    </location>
</feature>
<proteinExistence type="predicted"/>
<feature type="domain" description="NB-ARC" evidence="1">
    <location>
        <begin position="64"/>
        <end position="213"/>
    </location>
</feature>
<protein>
    <recommendedName>
        <fullName evidence="1">NB-ARC domain-containing protein</fullName>
    </recommendedName>
</protein>
<dbReference type="PANTHER" id="PTHR35205">
    <property type="entry name" value="NB-ARC AND TPR DOMAIN PROTEIN"/>
    <property type="match status" value="1"/>
</dbReference>
<dbReference type="EMBL" id="KN818249">
    <property type="protein sequence ID" value="KIL64437.1"/>
    <property type="molecule type" value="Genomic_DNA"/>
</dbReference>
<dbReference type="AlphaFoldDB" id="A0A0C2WRY3"/>
<dbReference type="SUPFAM" id="SSF52540">
    <property type="entry name" value="P-loop containing nucleoside triphosphate hydrolases"/>
    <property type="match status" value="1"/>
</dbReference>
<evidence type="ECO:0000313" key="2">
    <source>
        <dbReference type="EMBL" id="KIL64437.1"/>
    </source>
</evidence>
<evidence type="ECO:0000259" key="1">
    <source>
        <dbReference type="Pfam" id="PF00931"/>
    </source>
</evidence>
<name>A0A0C2WRY3_AMAMK</name>